<dbReference type="Pfam" id="PF03171">
    <property type="entry name" value="2OG-FeII_Oxy"/>
    <property type="match status" value="1"/>
</dbReference>
<feature type="domain" description="Fe2OG dioxygenase" evidence="7">
    <location>
        <begin position="190"/>
        <end position="288"/>
    </location>
</feature>
<keyword evidence="4 5" id="KW-0408">Iron</keyword>
<dbReference type="PRINTS" id="PR00682">
    <property type="entry name" value="IPNSYNTHASE"/>
</dbReference>
<dbReference type="Gene3D" id="2.60.120.330">
    <property type="entry name" value="B-lactam Antibiotic, Isopenicillin N Synthase, Chain"/>
    <property type="match status" value="1"/>
</dbReference>
<evidence type="ECO:0000259" key="7">
    <source>
        <dbReference type="PROSITE" id="PS51471"/>
    </source>
</evidence>
<protein>
    <submittedName>
        <fullName evidence="8">Isopenicillin N synthase</fullName>
    </submittedName>
</protein>
<dbReference type="EMBL" id="FTOH01000005">
    <property type="protein sequence ID" value="SIS87575.1"/>
    <property type="molecule type" value="Genomic_DNA"/>
</dbReference>
<dbReference type="GO" id="GO:0046872">
    <property type="term" value="F:metal ion binding"/>
    <property type="evidence" value="ECO:0007669"/>
    <property type="project" value="UniProtKB-KW"/>
</dbReference>
<dbReference type="AlphaFoldDB" id="A0A1N7MN59"/>
<reference evidence="9" key="1">
    <citation type="submission" date="2017-01" db="EMBL/GenBank/DDBJ databases">
        <authorList>
            <person name="Varghese N."/>
            <person name="Submissions S."/>
        </authorList>
    </citation>
    <scope>NUCLEOTIDE SEQUENCE [LARGE SCALE GENOMIC DNA]</scope>
    <source>
        <strain evidence="9">DSM 24913</strain>
    </source>
</reference>
<dbReference type="OrthoDB" id="21825at2"/>
<dbReference type="InterPro" id="IPR027443">
    <property type="entry name" value="IPNS-like_sf"/>
</dbReference>
<keyword evidence="9" id="KW-1185">Reference proteome</keyword>
<dbReference type="Pfam" id="PF14226">
    <property type="entry name" value="DIOX_N"/>
    <property type="match status" value="1"/>
</dbReference>
<evidence type="ECO:0000256" key="3">
    <source>
        <dbReference type="ARBA" id="ARBA00023002"/>
    </source>
</evidence>
<evidence type="ECO:0000256" key="6">
    <source>
        <dbReference type="SAM" id="MobiDB-lite"/>
    </source>
</evidence>
<comment type="similarity">
    <text evidence="1 5">Belongs to the iron/ascorbate-dependent oxidoreductase family.</text>
</comment>
<keyword evidence="2 5" id="KW-0479">Metal-binding</keyword>
<evidence type="ECO:0000256" key="5">
    <source>
        <dbReference type="RuleBase" id="RU003682"/>
    </source>
</evidence>
<feature type="region of interest" description="Disordered" evidence="6">
    <location>
        <begin position="336"/>
        <end position="355"/>
    </location>
</feature>
<evidence type="ECO:0000256" key="1">
    <source>
        <dbReference type="ARBA" id="ARBA00008056"/>
    </source>
</evidence>
<dbReference type="InterPro" id="IPR026992">
    <property type="entry name" value="DIOX_N"/>
</dbReference>
<dbReference type="STRING" id="484498.SAMN05421686_105306"/>
<accession>A0A1N7MN59</accession>
<sequence length="355" mass="40134">MQSRTNLHKQTPLRRFSSIPVIDISGLYSAVPAERQAVADNIRDAARDVGFFYVCGHRVPEAATDDLVASAERYFAQPYEQKMQNYIGLSQNHSGYVPEGEEVFYSPGSNADVNKPRDHKEAYDVNYDLGDLRYRRPMLGPTLWPDDADFKAKVSCYYGHGTELAKVLFRGFALALGLEETFFDGKLIRPPNQLRLIHYPYDPGLQDAQGIGAHTDYECFTLLLPTADGLEVLNGEGRWIDAPVIPGSFVVNIGDMMEILSNGHFRATTHRVRKVKEERYAFPLFCTCDYDTVIEPVMAPCEGADKQYQPVRCGDHLYAQTIDTFDYLQKRLRSGDIERPETQPDVGFGREERAL</sequence>
<dbReference type="SUPFAM" id="SSF51197">
    <property type="entry name" value="Clavaminate synthase-like"/>
    <property type="match status" value="1"/>
</dbReference>
<evidence type="ECO:0000256" key="4">
    <source>
        <dbReference type="ARBA" id="ARBA00023004"/>
    </source>
</evidence>
<dbReference type="PANTHER" id="PTHR10209">
    <property type="entry name" value="OXIDOREDUCTASE, 2OG-FE II OXYGENASE FAMILY PROTEIN"/>
    <property type="match status" value="1"/>
</dbReference>
<organism evidence="8 9">
    <name type="scientific">Thalassolituus maritimus</name>
    <dbReference type="NCBI Taxonomy" id="484498"/>
    <lineage>
        <taxon>Bacteria</taxon>
        <taxon>Pseudomonadati</taxon>
        <taxon>Pseudomonadota</taxon>
        <taxon>Gammaproteobacteria</taxon>
        <taxon>Oceanospirillales</taxon>
        <taxon>Oceanospirillaceae</taxon>
        <taxon>Thalassolituus</taxon>
    </lineage>
</organism>
<dbReference type="Proteomes" id="UP000185639">
    <property type="component" value="Unassembled WGS sequence"/>
</dbReference>
<keyword evidence="3 5" id="KW-0560">Oxidoreductase</keyword>
<evidence type="ECO:0000313" key="8">
    <source>
        <dbReference type="EMBL" id="SIS87575.1"/>
    </source>
</evidence>
<dbReference type="GO" id="GO:0016491">
    <property type="term" value="F:oxidoreductase activity"/>
    <property type="evidence" value="ECO:0007669"/>
    <property type="project" value="UniProtKB-KW"/>
</dbReference>
<dbReference type="RefSeq" id="WP_076515732.1">
    <property type="nucleotide sequence ID" value="NZ_FTOH01000005.1"/>
</dbReference>
<proteinExistence type="inferred from homology"/>
<name>A0A1N7MN59_9GAMM</name>
<dbReference type="InterPro" id="IPR005123">
    <property type="entry name" value="Oxoglu/Fe-dep_dioxygenase_dom"/>
</dbReference>
<evidence type="ECO:0000313" key="9">
    <source>
        <dbReference type="Proteomes" id="UP000185639"/>
    </source>
</evidence>
<gene>
    <name evidence="8" type="ORF">SAMN05421686_105306</name>
</gene>
<dbReference type="PANTHER" id="PTHR10209:SF881">
    <property type="entry name" value="FI07970P-RELATED"/>
    <property type="match status" value="1"/>
</dbReference>
<dbReference type="PROSITE" id="PS51471">
    <property type="entry name" value="FE2OG_OXY"/>
    <property type="match status" value="1"/>
</dbReference>
<dbReference type="InterPro" id="IPR044861">
    <property type="entry name" value="IPNS-like_FE2OG_OXY"/>
</dbReference>
<evidence type="ECO:0000256" key="2">
    <source>
        <dbReference type="ARBA" id="ARBA00022723"/>
    </source>
</evidence>